<evidence type="ECO:0000313" key="3">
    <source>
        <dbReference type="Proteomes" id="UP000633136"/>
    </source>
</evidence>
<dbReference type="Gene3D" id="3.40.710.10">
    <property type="entry name" value="DD-peptidase/beta-lactamase superfamily"/>
    <property type="match status" value="1"/>
</dbReference>
<comment type="caution">
    <text evidence="2">The sequence shown here is derived from an EMBL/GenBank/DDBJ whole genome shotgun (WGS) entry which is preliminary data.</text>
</comment>
<proteinExistence type="predicted"/>
<name>A0A917AKL9_9MICC</name>
<organism evidence="2 3">
    <name type="scientific">Nesterenkonia cremea</name>
    <dbReference type="NCBI Taxonomy" id="1882340"/>
    <lineage>
        <taxon>Bacteria</taxon>
        <taxon>Bacillati</taxon>
        <taxon>Actinomycetota</taxon>
        <taxon>Actinomycetes</taxon>
        <taxon>Micrococcales</taxon>
        <taxon>Micrococcaceae</taxon>
        <taxon>Nesterenkonia</taxon>
    </lineage>
</organism>
<dbReference type="Pfam" id="PF00144">
    <property type="entry name" value="Beta-lactamase"/>
    <property type="match status" value="1"/>
</dbReference>
<dbReference type="PANTHER" id="PTHR46825">
    <property type="entry name" value="D-ALANYL-D-ALANINE-CARBOXYPEPTIDASE/ENDOPEPTIDASE AMPH"/>
    <property type="match status" value="1"/>
</dbReference>
<sequence>MNRRRLATVMTAFAVVGALVGALLRPGTGSIDENSPVHGDADLAAQALGHLSTNGIYALSIAEVSPEGTRTATIGTPLDGAFEIGSVSRPITGLLYAEAVERGEVRPETTLSEIFELGEAEAGEVTLEELSQHRSGLPRLPVSLTLLLDSYRWLLLGHNPYREEPADVVEDLRGASVGEKDPAYSNLGFAALGLALAETAGMPYPELVESRLAQPLGLDTFYVPEHGEGAEHPQAVSGRAASGRVQAPWDSSGYVY</sequence>
<dbReference type="Proteomes" id="UP000633136">
    <property type="component" value="Unassembled WGS sequence"/>
</dbReference>
<gene>
    <name evidence="2" type="ORF">GCM10011401_02380</name>
</gene>
<reference evidence="2" key="1">
    <citation type="journal article" date="2014" name="Int. J. Syst. Evol. Microbiol.">
        <title>Complete genome sequence of Corynebacterium casei LMG S-19264T (=DSM 44701T), isolated from a smear-ripened cheese.</title>
        <authorList>
            <consortium name="US DOE Joint Genome Institute (JGI-PGF)"/>
            <person name="Walter F."/>
            <person name="Albersmeier A."/>
            <person name="Kalinowski J."/>
            <person name="Ruckert C."/>
        </authorList>
    </citation>
    <scope>NUCLEOTIDE SEQUENCE</scope>
    <source>
        <strain evidence="2">CGMCC 1.15388</strain>
    </source>
</reference>
<dbReference type="InterPro" id="IPR001466">
    <property type="entry name" value="Beta-lactam-related"/>
</dbReference>
<dbReference type="InterPro" id="IPR012338">
    <property type="entry name" value="Beta-lactam/transpept-like"/>
</dbReference>
<reference evidence="2" key="2">
    <citation type="submission" date="2020-09" db="EMBL/GenBank/DDBJ databases">
        <authorList>
            <person name="Sun Q."/>
            <person name="Zhou Y."/>
        </authorList>
    </citation>
    <scope>NUCLEOTIDE SEQUENCE</scope>
    <source>
        <strain evidence="2">CGMCC 1.15388</strain>
    </source>
</reference>
<dbReference type="EMBL" id="BMIS01000001">
    <property type="protein sequence ID" value="GGE59184.1"/>
    <property type="molecule type" value="Genomic_DNA"/>
</dbReference>
<feature type="domain" description="Beta-lactamase-related" evidence="1">
    <location>
        <begin position="79"/>
        <end position="250"/>
    </location>
</feature>
<dbReference type="SUPFAM" id="SSF56601">
    <property type="entry name" value="beta-lactamase/transpeptidase-like"/>
    <property type="match status" value="1"/>
</dbReference>
<accession>A0A917AKL9</accession>
<dbReference type="AlphaFoldDB" id="A0A917AKL9"/>
<evidence type="ECO:0000313" key="2">
    <source>
        <dbReference type="EMBL" id="GGE59184.1"/>
    </source>
</evidence>
<protein>
    <recommendedName>
        <fullName evidence="1">Beta-lactamase-related domain-containing protein</fullName>
    </recommendedName>
</protein>
<dbReference type="PANTHER" id="PTHR46825:SF8">
    <property type="entry name" value="BETA-LACTAMASE-RELATED"/>
    <property type="match status" value="1"/>
</dbReference>
<evidence type="ECO:0000259" key="1">
    <source>
        <dbReference type="Pfam" id="PF00144"/>
    </source>
</evidence>
<keyword evidence="3" id="KW-1185">Reference proteome</keyword>
<dbReference type="RefSeq" id="WP_188682148.1">
    <property type="nucleotide sequence ID" value="NZ_BMIS01000001.1"/>
</dbReference>
<dbReference type="InterPro" id="IPR050491">
    <property type="entry name" value="AmpC-like"/>
</dbReference>